<evidence type="ECO:0000313" key="2">
    <source>
        <dbReference type="Proteomes" id="UP000614200"/>
    </source>
</evidence>
<keyword evidence="2" id="KW-1185">Reference proteome</keyword>
<evidence type="ECO:0008006" key="3">
    <source>
        <dbReference type="Google" id="ProtNLM"/>
    </source>
</evidence>
<name>A0ABR9ZWW4_9FIRM</name>
<sequence>MKKAIVGILVLLMIVALYFYHSKNRSLQVNQEYILVYDVSANDEADYNYADYPKIMLNKGDRALVKSIEGHFVEIEVNGERGWINDWYITASKPVNLVSNEIKYVLDATILKPFPEEAAAFNYDEVIESGKVVVIQAEYEGWYCVQILRYSEPLYDNYWIRKDEVGIVDDEDIREGKIKLNAELLTLSGKTMSEKIESYIIVEAYNDEYLKFDAPGGIMGLIKISDFLPIKSYDEL</sequence>
<gene>
    <name evidence="1" type="ORF">ISU02_17815</name>
</gene>
<proteinExistence type="predicted"/>
<accession>A0ABR9ZWW4</accession>
<reference evidence="1 2" key="1">
    <citation type="submission" date="2020-11" db="EMBL/GenBank/DDBJ databases">
        <title>Fusibacter basophilias sp. nov.</title>
        <authorList>
            <person name="Qiu D."/>
        </authorList>
    </citation>
    <scope>NUCLEOTIDE SEQUENCE [LARGE SCALE GENOMIC DNA]</scope>
    <source>
        <strain evidence="1 2">Q10-2</strain>
    </source>
</reference>
<dbReference type="RefSeq" id="WP_194703204.1">
    <property type="nucleotide sequence ID" value="NZ_JADKNH010000012.1"/>
</dbReference>
<dbReference type="Proteomes" id="UP000614200">
    <property type="component" value="Unassembled WGS sequence"/>
</dbReference>
<comment type="caution">
    <text evidence="1">The sequence shown here is derived from an EMBL/GenBank/DDBJ whole genome shotgun (WGS) entry which is preliminary data.</text>
</comment>
<organism evidence="1 2">
    <name type="scientific">Fusibacter ferrireducens</name>
    <dbReference type="NCBI Taxonomy" id="2785058"/>
    <lineage>
        <taxon>Bacteria</taxon>
        <taxon>Bacillati</taxon>
        <taxon>Bacillota</taxon>
        <taxon>Clostridia</taxon>
        <taxon>Eubacteriales</taxon>
        <taxon>Eubacteriales Family XII. Incertae Sedis</taxon>
        <taxon>Fusibacter</taxon>
    </lineage>
</organism>
<dbReference type="EMBL" id="JADKNH010000012">
    <property type="protein sequence ID" value="MBF4694959.1"/>
    <property type="molecule type" value="Genomic_DNA"/>
</dbReference>
<evidence type="ECO:0000313" key="1">
    <source>
        <dbReference type="EMBL" id="MBF4694959.1"/>
    </source>
</evidence>
<protein>
    <recommendedName>
        <fullName evidence="3">SH3b domain-containing protein</fullName>
    </recommendedName>
</protein>